<dbReference type="Proteomes" id="UP000033640">
    <property type="component" value="Unassembled WGS sequence"/>
</dbReference>
<name>A0A0F0L3E2_9MICO</name>
<dbReference type="PATRIC" id="fig|82380.11.peg.2752"/>
<proteinExistence type="predicted"/>
<evidence type="ECO:0000313" key="1">
    <source>
        <dbReference type="EMBL" id="KJL27663.1"/>
    </source>
</evidence>
<dbReference type="RefSeq" id="WP_045280831.1">
    <property type="nucleotide sequence ID" value="NZ_JYIW01000026.1"/>
</dbReference>
<reference evidence="1 2" key="1">
    <citation type="submission" date="2015-02" db="EMBL/GenBank/DDBJ databases">
        <title>Draft genome sequences of ten Microbacterium spp. with emphasis on heavy metal contaminated environments.</title>
        <authorList>
            <person name="Corretto E."/>
        </authorList>
    </citation>
    <scope>NUCLEOTIDE SEQUENCE [LARGE SCALE GENOMIC DNA]</scope>
    <source>
        <strain evidence="1 2">BEL4b</strain>
    </source>
</reference>
<sequence length="197" mass="22306">MRITVDDRPMTLFELLWIREAYSLVPVGDDLPPMLERTPAPAATTLDPATRRTWEAAWTRLWQGAASHACREYDPALFEQLQGTLDGSPEREALLRQMFGPNWGDEMGRDAFDDPSYTDWDQAMIDAHMSTRRDVLEHSPERRAVTALTRAWRGGIAKIVTIPCRGEYTRRLTSDGLLVTAETRADIPAYERALDSA</sequence>
<evidence type="ECO:0000313" key="2">
    <source>
        <dbReference type="Proteomes" id="UP000033640"/>
    </source>
</evidence>
<dbReference type="AlphaFoldDB" id="A0A0F0L3E2"/>
<accession>A0A0F0L3E2</accession>
<organism evidence="1 2">
    <name type="scientific">Microbacterium oxydans</name>
    <dbReference type="NCBI Taxonomy" id="82380"/>
    <lineage>
        <taxon>Bacteria</taxon>
        <taxon>Bacillati</taxon>
        <taxon>Actinomycetota</taxon>
        <taxon>Actinomycetes</taxon>
        <taxon>Micrococcales</taxon>
        <taxon>Microbacteriaceae</taxon>
        <taxon>Microbacterium</taxon>
    </lineage>
</organism>
<gene>
    <name evidence="1" type="ORF">RS83_02715</name>
</gene>
<comment type="caution">
    <text evidence="1">The sequence shown here is derived from an EMBL/GenBank/DDBJ whole genome shotgun (WGS) entry which is preliminary data.</text>
</comment>
<dbReference type="EMBL" id="JYIW01000026">
    <property type="protein sequence ID" value="KJL27663.1"/>
    <property type="molecule type" value="Genomic_DNA"/>
</dbReference>
<dbReference type="OrthoDB" id="4933261at2"/>
<protein>
    <submittedName>
        <fullName evidence="1">Uncharacterized protein</fullName>
    </submittedName>
</protein>